<dbReference type="SUPFAM" id="SSF51445">
    <property type="entry name" value="(Trans)glycosidases"/>
    <property type="match status" value="1"/>
</dbReference>
<comment type="caution">
    <text evidence="2">The sequence shown here is derived from an EMBL/GenBank/DDBJ whole genome shotgun (WGS) entry which is preliminary data.</text>
</comment>
<evidence type="ECO:0000313" key="2">
    <source>
        <dbReference type="EMBL" id="GAJ07589.1"/>
    </source>
</evidence>
<accession>X1TQR6</accession>
<reference evidence="2" key="1">
    <citation type="journal article" date="2014" name="Front. Microbiol.">
        <title>High frequency of phylogenetically diverse reductive dehalogenase-homologous genes in deep subseafloor sedimentary metagenomes.</title>
        <authorList>
            <person name="Kawai M."/>
            <person name="Futagami T."/>
            <person name="Toyoda A."/>
            <person name="Takaki Y."/>
            <person name="Nishi S."/>
            <person name="Hori S."/>
            <person name="Arai W."/>
            <person name="Tsubouchi T."/>
            <person name="Morono Y."/>
            <person name="Uchiyama I."/>
            <person name="Ito T."/>
            <person name="Fujiyama A."/>
            <person name="Inagaki F."/>
            <person name="Takami H."/>
        </authorList>
    </citation>
    <scope>NUCLEOTIDE SEQUENCE</scope>
    <source>
        <strain evidence="2">Expedition CK06-06</strain>
    </source>
</reference>
<proteinExistence type="predicted"/>
<dbReference type="InterPro" id="IPR017853">
    <property type="entry name" value="GH"/>
</dbReference>
<sequence>KNPRYFQNTATGKVVYLTGSHTWSNLVDIGPKDPPPKFDFKANLDWMEKLNHNFIRMWTWELVSWNTKGNRENKLHTAAPQPFARTGPGKALDGKPKFNLKKFNPVYFDRLRSRITAAGERGIYVSVMLFEGWGLQFSPGAWEGHPFNPKNNINGIDGDMNKDGKGTEIHTLANKAVTALQEAYVRKVVDTVNGFDNVLYEISNENHPPSTRWQYHIIRFIKNYEKKKPQQHPVGMTFQYRGGKNDD</sequence>
<dbReference type="InterPro" id="IPR046265">
    <property type="entry name" value="DUF6298"/>
</dbReference>
<protein>
    <recommendedName>
        <fullName evidence="1">DUF6298 domain-containing protein</fullName>
    </recommendedName>
</protein>
<dbReference type="AlphaFoldDB" id="X1TQR6"/>
<dbReference type="EMBL" id="BARW01030590">
    <property type="protein sequence ID" value="GAJ07589.1"/>
    <property type="molecule type" value="Genomic_DNA"/>
</dbReference>
<feature type="domain" description="DUF6298" evidence="1">
    <location>
        <begin position="81"/>
        <end position="236"/>
    </location>
</feature>
<feature type="non-terminal residue" evidence="2">
    <location>
        <position position="247"/>
    </location>
</feature>
<name>X1TQR6_9ZZZZ</name>
<evidence type="ECO:0000259" key="1">
    <source>
        <dbReference type="Pfam" id="PF19815"/>
    </source>
</evidence>
<organism evidence="2">
    <name type="scientific">marine sediment metagenome</name>
    <dbReference type="NCBI Taxonomy" id="412755"/>
    <lineage>
        <taxon>unclassified sequences</taxon>
        <taxon>metagenomes</taxon>
        <taxon>ecological metagenomes</taxon>
    </lineage>
</organism>
<dbReference type="Pfam" id="PF19815">
    <property type="entry name" value="DUF6298"/>
    <property type="match status" value="1"/>
</dbReference>
<dbReference type="Gene3D" id="3.20.20.80">
    <property type="entry name" value="Glycosidases"/>
    <property type="match status" value="1"/>
</dbReference>
<gene>
    <name evidence="2" type="ORF">S12H4_48871</name>
</gene>
<feature type="non-terminal residue" evidence="2">
    <location>
        <position position="1"/>
    </location>
</feature>